<feature type="compositionally biased region" description="Basic and acidic residues" evidence="1">
    <location>
        <begin position="403"/>
        <end position="419"/>
    </location>
</feature>
<reference evidence="2 3" key="1">
    <citation type="journal article" date="2018" name="Mol. Biol. Evol.">
        <title>Broad Genomic Sampling Reveals a Smut Pathogenic Ancestry of the Fungal Clade Ustilaginomycotina.</title>
        <authorList>
            <person name="Kijpornyongpan T."/>
            <person name="Mondo S.J."/>
            <person name="Barry K."/>
            <person name="Sandor L."/>
            <person name="Lee J."/>
            <person name="Lipzen A."/>
            <person name="Pangilinan J."/>
            <person name="LaButti K."/>
            <person name="Hainaut M."/>
            <person name="Henrissat B."/>
            <person name="Grigoriev I.V."/>
            <person name="Spatafora J.W."/>
            <person name="Aime M.C."/>
        </authorList>
    </citation>
    <scope>NUCLEOTIDE SEQUENCE [LARGE SCALE GENOMIC DNA]</scope>
    <source>
        <strain evidence="2 3">MCA 4658</strain>
    </source>
</reference>
<evidence type="ECO:0000313" key="2">
    <source>
        <dbReference type="EMBL" id="PWN40337.1"/>
    </source>
</evidence>
<dbReference type="GeneID" id="37033008"/>
<evidence type="ECO:0000313" key="3">
    <source>
        <dbReference type="Proteomes" id="UP000245783"/>
    </source>
</evidence>
<feature type="compositionally biased region" description="Polar residues" evidence="1">
    <location>
        <begin position="387"/>
        <end position="400"/>
    </location>
</feature>
<feature type="compositionally biased region" description="Basic and acidic residues" evidence="1">
    <location>
        <begin position="447"/>
        <end position="475"/>
    </location>
</feature>
<dbReference type="AlphaFoldDB" id="A0A316VRW2"/>
<dbReference type="Proteomes" id="UP000245783">
    <property type="component" value="Unassembled WGS sequence"/>
</dbReference>
<dbReference type="RefSeq" id="XP_025367497.1">
    <property type="nucleotide sequence ID" value="XM_025511138.1"/>
</dbReference>
<feature type="compositionally biased region" description="Gly residues" evidence="1">
    <location>
        <begin position="583"/>
        <end position="592"/>
    </location>
</feature>
<organism evidence="2 3">
    <name type="scientific">Ceraceosorus guamensis</name>
    <dbReference type="NCBI Taxonomy" id="1522189"/>
    <lineage>
        <taxon>Eukaryota</taxon>
        <taxon>Fungi</taxon>
        <taxon>Dikarya</taxon>
        <taxon>Basidiomycota</taxon>
        <taxon>Ustilaginomycotina</taxon>
        <taxon>Exobasidiomycetes</taxon>
        <taxon>Ceraceosorales</taxon>
        <taxon>Ceraceosoraceae</taxon>
        <taxon>Ceraceosorus</taxon>
    </lineage>
</organism>
<dbReference type="EMBL" id="KZ819421">
    <property type="protein sequence ID" value="PWN40337.1"/>
    <property type="molecule type" value="Genomic_DNA"/>
</dbReference>
<feature type="compositionally biased region" description="Basic residues" evidence="1">
    <location>
        <begin position="562"/>
        <end position="580"/>
    </location>
</feature>
<feature type="compositionally biased region" description="Low complexity" evidence="1">
    <location>
        <begin position="484"/>
        <end position="506"/>
    </location>
</feature>
<feature type="compositionally biased region" description="Polar residues" evidence="1">
    <location>
        <begin position="517"/>
        <end position="527"/>
    </location>
</feature>
<dbReference type="OrthoDB" id="5580651at2759"/>
<dbReference type="InParanoid" id="A0A316VRW2"/>
<protein>
    <submittedName>
        <fullName evidence="2">Uncharacterized protein</fullName>
    </submittedName>
</protein>
<sequence length="601" mass="64354">MEADPAQIRSNLLELSKNLWSRDVVMFNSTINAHFASSAIYKGHGLEISGASNVKHAAWLLNSLDAGPGAQIDVEDIVWDEDTSTATIKSTRFLRPRLFPLFTFAFAVRSRITLHADGAGKRTQGKSGLNAIKDSGSLLYVTKWEDDWPLDAFVQKLPVFGSIERTIYTPIVTALVLLFSNLLFDLYARGASVSRSVLRPTAKVYAHEARSRLPAGVTKNLDQGFDRGSDLASGWIKSALNVTGAAARRPLRALERAAQTTSSIANLISPIELPTPFIYALPKEKIPLSEPVPVRAQASLSAQDNSSIHHKSEGKRSVGGQEGEKLNAASPTRSVRAFPDDASVDSSSGRDAVVRVGATEDAPAREINIPSRINNEAPQEEKIISQDPATASGSPAQHSGKSLLERIEPEEIDRAEKAQKKAQSQKGNGRRQASKENIKQQPSNEQLKPKVSKENIKRQPSKENLKRQASKENMSKKSVKANEASSPSAHAHAHATSTPAIPTSTSGQHLVPPSAEPQRSGTQSRSVSSDEEEEDEDAHSTAGTQHSGEGSKGERTTGPGRGRGKGRGNRRGRANKKNKGAKTGNGGKGGAPGTSNSAPAS</sequence>
<name>A0A316VRW2_9BASI</name>
<keyword evidence="3" id="KW-1185">Reference proteome</keyword>
<proteinExistence type="predicted"/>
<gene>
    <name evidence="2" type="ORF">IE81DRAFT_232979</name>
</gene>
<feature type="region of interest" description="Disordered" evidence="1">
    <location>
        <begin position="299"/>
        <end position="601"/>
    </location>
</feature>
<accession>A0A316VRW2</accession>
<evidence type="ECO:0000256" key="1">
    <source>
        <dbReference type="SAM" id="MobiDB-lite"/>
    </source>
</evidence>